<dbReference type="InterPro" id="IPR009075">
    <property type="entry name" value="AcylCo_DH/oxidase_C"/>
</dbReference>
<sequence>MKFSFNHDQQQFAAGLREMLEREFTAAHLRGVWESGTGHDPAVWARLADMGVLSMMLPESDGGMGGDFVDTVLLVEELGRAAVPGPVFETMTVGALALRGTTWASGVADGSVAVTAALMGERYVPHTDVAALVLLADHQSVRALETAQLQTESVEGIDHGRRLATLSGTDSGGHFLAVDLNEVIDAGALASAAYLLGLSSRMLAIAGDYARDRRQFGQPIGSFQAVKHLMADALLKVEFARPAVYRAAWSHATGADTRSRDVSMAKALASEAAQKAARSALQVHGAIGYTWECDLQLFMKKAWALMPAWGNASLHRRRVSDAVLGQR</sequence>
<keyword evidence="3" id="KW-0285">Flavoprotein</keyword>
<protein>
    <submittedName>
        <fullName evidence="8">Unannotated protein</fullName>
    </submittedName>
</protein>
<dbReference type="Pfam" id="PF00441">
    <property type="entry name" value="Acyl-CoA_dh_1"/>
    <property type="match status" value="1"/>
</dbReference>
<dbReference type="SUPFAM" id="SSF47203">
    <property type="entry name" value="Acyl-CoA dehydrogenase C-terminal domain-like"/>
    <property type="match status" value="1"/>
</dbReference>
<dbReference type="PANTHER" id="PTHR43884">
    <property type="entry name" value="ACYL-COA DEHYDROGENASE"/>
    <property type="match status" value="1"/>
</dbReference>
<comment type="similarity">
    <text evidence="2">Belongs to the acyl-CoA dehydrogenase family.</text>
</comment>
<dbReference type="EMBL" id="CAFBLP010000006">
    <property type="protein sequence ID" value="CAB4862947.1"/>
    <property type="molecule type" value="Genomic_DNA"/>
</dbReference>
<dbReference type="InterPro" id="IPR037069">
    <property type="entry name" value="AcylCoA_DH/ox_N_sf"/>
</dbReference>
<evidence type="ECO:0000259" key="6">
    <source>
        <dbReference type="Pfam" id="PF00441"/>
    </source>
</evidence>
<evidence type="ECO:0000256" key="4">
    <source>
        <dbReference type="ARBA" id="ARBA00022827"/>
    </source>
</evidence>
<dbReference type="GO" id="GO:0003995">
    <property type="term" value="F:acyl-CoA dehydrogenase activity"/>
    <property type="evidence" value="ECO:0007669"/>
    <property type="project" value="TreeGrafter"/>
</dbReference>
<name>A0A6J7CWI9_9ZZZZ</name>
<accession>A0A6J7CWI9</accession>
<dbReference type="Gene3D" id="1.20.140.10">
    <property type="entry name" value="Butyryl-CoA Dehydrogenase, subunit A, domain 3"/>
    <property type="match status" value="1"/>
</dbReference>
<dbReference type="Gene3D" id="1.10.540.10">
    <property type="entry name" value="Acyl-CoA dehydrogenase/oxidase, N-terminal domain"/>
    <property type="match status" value="1"/>
</dbReference>
<evidence type="ECO:0000256" key="3">
    <source>
        <dbReference type="ARBA" id="ARBA00022630"/>
    </source>
</evidence>
<dbReference type="InterPro" id="IPR013786">
    <property type="entry name" value="AcylCoA_DH/ox_N"/>
</dbReference>
<evidence type="ECO:0000256" key="5">
    <source>
        <dbReference type="ARBA" id="ARBA00023002"/>
    </source>
</evidence>
<proteinExistence type="inferred from homology"/>
<reference evidence="8" key="1">
    <citation type="submission" date="2020-05" db="EMBL/GenBank/DDBJ databases">
        <authorList>
            <person name="Chiriac C."/>
            <person name="Salcher M."/>
            <person name="Ghai R."/>
            <person name="Kavagutti S V."/>
        </authorList>
    </citation>
    <scope>NUCLEOTIDE SEQUENCE</scope>
</reference>
<evidence type="ECO:0000256" key="1">
    <source>
        <dbReference type="ARBA" id="ARBA00001974"/>
    </source>
</evidence>
<dbReference type="PANTHER" id="PTHR43884:SF20">
    <property type="entry name" value="ACYL-COA DEHYDROGENASE FADE28"/>
    <property type="match status" value="1"/>
</dbReference>
<comment type="cofactor">
    <cofactor evidence="1">
        <name>FAD</name>
        <dbReference type="ChEBI" id="CHEBI:57692"/>
    </cofactor>
</comment>
<keyword evidence="4" id="KW-0274">FAD</keyword>
<evidence type="ECO:0000313" key="8">
    <source>
        <dbReference type="EMBL" id="CAB4862947.1"/>
    </source>
</evidence>
<dbReference type="AlphaFoldDB" id="A0A6J7CWI9"/>
<dbReference type="InterPro" id="IPR036250">
    <property type="entry name" value="AcylCo_DH-like_C"/>
</dbReference>
<keyword evidence="5" id="KW-0560">Oxidoreductase</keyword>
<dbReference type="InterPro" id="IPR009100">
    <property type="entry name" value="AcylCoA_DH/oxidase_NM_dom_sf"/>
</dbReference>
<feature type="domain" description="Acyl-CoA dehydrogenase/oxidase N-terminal" evidence="7">
    <location>
        <begin position="7"/>
        <end position="88"/>
    </location>
</feature>
<organism evidence="8">
    <name type="scientific">freshwater metagenome</name>
    <dbReference type="NCBI Taxonomy" id="449393"/>
    <lineage>
        <taxon>unclassified sequences</taxon>
        <taxon>metagenomes</taxon>
        <taxon>ecological metagenomes</taxon>
    </lineage>
</organism>
<dbReference type="GO" id="GO:0050660">
    <property type="term" value="F:flavin adenine dinucleotide binding"/>
    <property type="evidence" value="ECO:0007669"/>
    <property type="project" value="InterPro"/>
</dbReference>
<feature type="domain" description="Acyl-CoA dehydrogenase/oxidase C-terminal" evidence="6">
    <location>
        <begin position="184"/>
        <end position="323"/>
    </location>
</feature>
<evidence type="ECO:0000259" key="7">
    <source>
        <dbReference type="Pfam" id="PF02771"/>
    </source>
</evidence>
<evidence type="ECO:0000256" key="2">
    <source>
        <dbReference type="ARBA" id="ARBA00009347"/>
    </source>
</evidence>
<dbReference type="SUPFAM" id="SSF56645">
    <property type="entry name" value="Acyl-CoA dehydrogenase NM domain-like"/>
    <property type="match status" value="1"/>
</dbReference>
<gene>
    <name evidence="8" type="ORF">UFOPK3376_00370</name>
</gene>
<dbReference type="Pfam" id="PF02771">
    <property type="entry name" value="Acyl-CoA_dh_N"/>
    <property type="match status" value="1"/>
</dbReference>